<feature type="region of interest" description="Disordered" evidence="1">
    <location>
        <begin position="431"/>
        <end position="451"/>
    </location>
</feature>
<evidence type="ECO:0000256" key="2">
    <source>
        <dbReference type="SAM" id="SignalP"/>
    </source>
</evidence>
<dbReference type="EMBL" id="ML978719">
    <property type="protein sequence ID" value="KAF2087758.1"/>
    <property type="molecule type" value="Genomic_DNA"/>
</dbReference>
<sequence>MKLTTASYLAILATIARLTGASDADAAHMPIRSSDSSIDGVYTPALHPGLVFPPEFSLDGVQTRVFNPGPVITTKSSLDGVHTPVLHPGPVVTAGFSLDRIHLPDFAPGPVITTDSSIDGVDTTVLHPGPVITTESSLDGVYTPAFAPGPVIATEPSIDGVDTPIFAPGPVIITDSSLDGLLTSPTKSVDWPTYAHAHLTAGRVPFPRKTKEASLNGPEVAGSNYRDKSINPYRLAPPSTTFGKRDLEQLRKFAPRTVSTKYYGPSVSKDNDAEMIPPPDRTSPTADNLLVQRQVTMPYGDEVWLKETYFVYSSEFHAGVHPISSIPFSWYPELSVREMKPTATPSAEQAILLPQTMRGPPEKSKRSMTPNALPETKPTATPSAERDIVLPKTMSNNHERLRTIGKSLLEKAKKEKARRAKAKRENVVLPVPTTTPTAPSTQDTATPRVPRRKCLRPIIKGGEHHCIEWGKHDGQGEVMAEEKAE</sequence>
<protein>
    <submittedName>
        <fullName evidence="3">Uncharacterized protein</fullName>
    </submittedName>
</protein>
<comment type="caution">
    <text evidence="3">The sequence shown here is derived from an EMBL/GenBank/DDBJ whole genome shotgun (WGS) entry which is preliminary data.</text>
</comment>
<feature type="region of interest" description="Disordered" evidence="1">
    <location>
        <begin position="355"/>
        <end position="386"/>
    </location>
</feature>
<feature type="compositionally biased region" description="Low complexity" evidence="1">
    <location>
        <begin position="431"/>
        <end position="447"/>
    </location>
</feature>
<feature type="region of interest" description="Disordered" evidence="1">
    <location>
        <begin position="264"/>
        <end position="286"/>
    </location>
</feature>
<feature type="signal peptide" evidence="2">
    <location>
        <begin position="1"/>
        <end position="21"/>
    </location>
</feature>
<organism evidence="3 4">
    <name type="scientific">Saccharata proteae CBS 121410</name>
    <dbReference type="NCBI Taxonomy" id="1314787"/>
    <lineage>
        <taxon>Eukaryota</taxon>
        <taxon>Fungi</taxon>
        <taxon>Dikarya</taxon>
        <taxon>Ascomycota</taxon>
        <taxon>Pezizomycotina</taxon>
        <taxon>Dothideomycetes</taxon>
        <taxon>Dothideomycetes incertae sedis</taxon>
        <taxon>Botryosphaeriales</taxon>
        <taxon>Saccharataceae</taxon>
        <taxon>Saccharata</taxon>
    </lineage>
</organism>
<proteinExistence type="predicted"/>
<keyword evidence="2" id="KW-0732">Signal</keyword>
<gene>
    <name evidence="3" type="ORF">K490DRAFT_65597</name>
</gene>
<reference evidence="3" key="1">
    <citation type="journal article" date="2020" name="Stud. Mycol.">
        <title>101 Dothideomycetes genomes: a test case for predicting lifestyles and emergence of pathogens.</title>
        <authorList>
            <person name="Haridas S."/>
            <person name="Albert R."/>
            <person name="Binder M."/>
            <person name="Bloem J."/>
            <person name="Labutti K."/>
            <person name="Salamov A."/>
            <person name="Andreopoulos B."/>
            <person name="Baker S."/>
            <person name="Barry K."/>
            <person name="Bills G."/>
            <person name="Bluhm B."/>
            <person name="Cannon C."/>
            <person name="Castanera R."/>
            <person name="Culley D."/>
            <person name="Daum C."/>
            <person name="Ezra D."/>
            <person name="Gonzalez J."/>
            <person name="Henrissat B."/>
            <person name="Kuo A."/>
            <person name="Liang C."/>
            <person name="Lipzen A."/>
            <person name="Lutzoni F."/>
            <person name="Magnuson J."/>
            <person name="Mondo S."/>
            <person name="Nolan M."/>
            <person name="Ohm R."/>
            <person name="Pangilinan J."/>
            <person name="Park H.-J."/>
            <person name="Ramirez L."/>
            <person name="Alfaro M."/>
            <person name="Sun H."/>
            <person name="Tritt A."/>
            <person name="Yoshinaga Y."/>
            <person name="Zwiers L.-H."/>
            <person name="Turgeon B."/>
            <person name="Goodwin S."/>
            <person name="Spatafora J."/>
            <person name="Crous P."/>
            <person name="Grigoriev I."/>
        </authorList>
    </citation>
    <scope>NUCLEOTIDE SEQUENCE</scope>
    <source>
        <strain evidence="3">CBS 121410</strain>
    </source>
</reference>
<evidence type="ECO:0000256" key="1">
    <source>
        <dbReference type="SAM" id="MobiDB-lite"/>
    </source>
</evidence>
<accession>A0A9P4HXM4</accession>
<name>A0A9P4HXM4_9PEZI</name>
<evidence type="ECO:0000313" key="4">
    <source>
        <dbReference type="Proteomes" id="UP000799776"/>
    </source>
</evidence>
<feature type="chain" id="PRO_5040134201" evidence="2">
    <location>
        <begin position="22"/>
        <end position="485"/>
    </location>
</feature>
<dbReference type="Proteomes" id="UP000799776">
    <property type="component" value="Unassembled WGS sequence"/>
</dbReference>
<keyword evidence="4" id="KW-1185">Reference proteome</keyword>
<dbReference type="AlphaFoldDB" id="A0A9P4HXM4"/>
<evidence type="ECO:0000313" key="3">
    <source>
        <dbReference type="EMBL" id="KAF2087758.1"/>
    </source>
</evidence>